<evidence type="ECO:0000313" key="1">
    <source>
        <dbReference type="EMBL" id="HIV09827.1"/>
    </source>
</evidence>
<dbReference type="AlphaFoldDB" id="A0A9D1NND3"/>
<proteinExistence type="predicted"/>
<evidence type="ECO:0000313" key="2">
    <source>
        <dbReference type="Proteomes" id="UP000886845"/>
    </source>
</evidence>
<comment type="caution">
    <text evidence="1">The sequence shown here is derived from an EMBL/GenBank/DDBJ whole genome shotgun (WGS) entry which is preliminary data.</text>
</comment>
<name>A0A9D1NND3_9BACT</name>
<dbReference type="EMBL" id="DVOR01000223">
    <property type="protein sequence ID" value="HIV09827.1"/>
    <property type="molecule type" value="Genomic_DNA"/>
</dbReference>
<reference evidence="1" key="2">
    <citation type="journal article" date="2021" name="PeerJ">
        <title>Extensive microbial diversity within the chicken gut microbiome revealed by metagenomics and culture.</title>
        <authorList>
            <person name="Gilroy R."/>
            <person name="Ravi A."/>
            <person name="Getino M."/>
            <person name="Pursley I."/>
            <person name="Horton D.L."/>
            <person name="Alikhan N.F."/>
            <person name="Baker D."/>
            <person name="Gharbi K."/>
            <person name="Hall N."/>
            <person name="Watson M."/>
            <person name="Adriaenssens E.M."/>
            <person name="Foster-Nyarko E."/>
            <person name="Jarju S."/>
            <person name="Secka A."/>
            <person name="Antonio M."/>
            <person name="Oren A."/>
            <person name="Chaudhuri R.R."/>
            <person name="La Ragione R."/>
            <person name="Hildebrand F."/>
            <person name="Pallen M.J."/>
        </authorList>
    </citation>
    <scope>NUCLEOTIDE SEQUENCE</scope>
    <source>
        <strain evidence="1">35461</strain>
    </source>
</reference>
<dbReference type="Proteomes" id="UP000886845">
    <property type="component" value="Unassembled WGS sequence"/>
</dbReference>
<sequence>MIFDAKRIVDARSYAKRRCKATIQKSGKLGFTANAAELMRLEQGARLLVSECNSSDLAVVVLKGMQDERGFKVRKSMAYFTVDMKAFFDQRGIDYRNAEHSVAYDIVMLDETFEGQPVFKLTRRLIKRRGKQEEDRPL</sequence>
<gene>
    <name evidence="1" type="ORF">IAC79_06920</name>
</gene>
<reference evidence="1" key="1">
    <citation type="submission" date="2020-10" db="EMBL/GenBank/DDBJ databases">
        <authorList>
            <person name="Gilroy R."/>
        </authorList>
    </citation>
    <scope>NUCLEOTIDE SEQUENCE</scope>
    <source>
        <strain evidence="1">35461</strain>
    </source>
</reference>
<accession>A0A9D1NND3</accession>
<organism evidence="1 2">
    <name type="scientific">Candidatus Spyradenecus faecavium</name>
    <dbReference type="NCBI Taxonomy" id="2840947"/>
    <lineage>
        <taxon>Bacteria</taxon>
        <taxon>Pseudomonadati</taxon>
        <taxon>Lentisphaerota</taxon>
        <taxon>Lentisphaeria</taxon>
        <taxon>Lentisphaerales</taxon>
        <taxon>Lentisphaeraceae</taxon>
        <taxon>Lentisphaeraceae incertae sedis</taxon>
        <taxon>Candidatus Spyradenecus</taxon>
    </lineage>
</organism>
<protein>
    <submittedName>
        <fullName evidence="1">Uncharacterized protein</fullName>
    </submittedName>
</protein>